<reference evidence="3" key="1">
    <citation type="submission" date="2017-03" db="EMBL/GenBank/DDBJ databases">
        <title>Genomes of endolithic fungi from Antarctica.</title>
        <authorList>
            <person name="Coleine C."/>
            <person name="Masonjones S."/>
            <person name="Stajich J.E."/>
        </authorList>
    </citation>
    <scope>NUCLEOTIDE SEQUENCE [LARGE SCALE GENOMIC DNA]</scope>
    <source>
        <strain evidence="3">CCFEE 5527</strain>
    </source>
</reference>
<dbReference type="InterPro" id="IPR001810">
    <property type="entry name" value="F-box_dom"/>
</dbReference>
<gene>
    <name evidence="2" type="ORF">B0A48_04313</name>
</gene>
<dbReference type="Proteomes" id="UP000192596">
    <property type="component" value="Unassembled WGS sequence"/>
</dbReference>
<protein>
    <recommendedName>
        <fullName evidence="1">F-box domain-containing protein</fullName>
    </recommendedName>
</protein>
<feature type="domain" description="F-box" evidence="1">
    <location>
        <begin position="6"/>
        <end position="53"/>
    </location>
</feature>
<dbReference type="InParanoid" id="A0A1V8TFC3"/>
<keyword evidence="3" id="KW-1185">Reference proteome</keyword>
<dbReference type="PROSITE" id="PS50181">
    <property type="entry name" value="FBOX"/>
    <property type="match status" value="1"/>
</dbReference>
<sequence length="291" mass="33398">MAAVPSARLTWPPAELLIKILELLPVRETCTLRIVSSGIKAFINKNEEALSRITADSHRQRIYVRLKWLLSLKDIDRLDILHRYTSYYGNIGLQAPPGDGEGILPNIIGRTLAYKFPDLSDDDEMDIGEKILGFRHYFTDCHTRMHSHSDPRNQSEAYVEIQRTWQGVEVQAAQLGDSVKDVDYLRARVQDSNLLQGPHYTSKHRLPRYPIIARHGLKSFGSSMVARESGSLLRERFRLPFPLKRGFSYCVKTQRMQDMVYITCTSTEPWKTALLQSPFCQAALLEEIFLF</sequence>
<proteinExistence type="predicted"/>
<comment type="caution">
    <text evidence="2">The sequence shown here is derived from an EMBL/GenBank/DDBJ whole genome shotgun (WGS) entry which is preliminary data.</text>
</comment>
<dbReference type="EMBL" id="NAJO01000009">
    <property type="protein sequence ID" value="OQO09958.1"/>
    <property type="molecule type" value="Genomic_DNA"/>
</dbReference>
<dbReference type="AlphaFoldDB" id="A0A1V8TFC3"/>
<organism evidence="2 3">
    <name type="scientific">Cryoendolithus antarcticus</name>
    <dbReference type="NCBI Taxonomy" id="1507870"/>
    <lineage>
        <taxon>Eukaryota</taxon>
        <taxon>Fungi</taxon>
        <taxon>Dikarya</taxon>
        <taxon>Ascomycota</taxon>
        <taxon>Pezizomycotina</taxon>
        <taxon>Dothideomycetes</taxon>
        <taxon>Dothideomycetidae</taxon>
        <taxon>Cladosporiales</taxon>
        <taxon>Cladosporiaceae</taxon>
        <taxon>Cryoendolithus</taxon>
    </lineage>
</organism>
<accession>A0A1V8TFC3</accession>
<evidence type="ECO:0000259" key="1">
    <source>
        <dbReference type="PROSITE" id="PS50181"/>
    </source>
</evidence>
<evidence type="ECO:0000313" key="2">
    <source>
        <dbReference type="EMBL" id="OQO09958.1"/>
    </source>
</evidence>
<name>A0A1V8TFC3_9PEZI</name>
<evidence type="ECO:0000313" key="3">
    <source>
        <dbReference type="Proteomes" id="UP000192596"/>
    </source>
</evidence>